<proteinExistence type="predicted"/>
<evidence type="ECO:0000313" key="3">
    <source>
        <dbReference type="Proteomes" id="UP001159363"/>
    </source>
</evidence>
<keyword evidence="3" id="KW-1185">Reference proteome</keyword>
<accession>A0ABQ9HEK0</accession>
<dbReference type="Proteomes" id="UP001159363">
    <property type="component" value="Chromosome 4"/>
</dbReference>
<protein>
    <submittedName>
        <fullName evidence="2">Uncharacterized protein</fullName>
    </submittedName>
</protein>
<evidence type="ECO:0000313" key="2">
    <source>
        <dbReference type="EMBL" id="KAJ8882606.1"/>
    </source>
</evidence>
<feature type="region of interest" description="Disordered" evidence="1">
    <location>
        <begin position="1"/>
        <end position="69"/>
    </location>
</feature>
<sequence>MVQRQTYCKGQVALRGAHPSVSRANHGAPDKGGGGDDAARYGSRTLVPRSAAPAAARCGRRQPPQLTRQAVAKTASRIRTRANPITAVPPDPTRGEPRRITAQQIRPCSCLTPSSRESTYLAAAPLPRHTVSIQAPIEASTRPATRACMPEGMEVAVELPVSRSHSPLAATKELLEYAAAVWDPYVEVEVRELEKGAEKGSKMGEGLYRVVNEEGGWGGLHCKLSKGVFRGRGNNSEKFQRVWRRTNWGRQSMLMRSVREWNVLREELVSVRGVGKFRKGMEKELVG</sequence>
<organism evidence="2 3">
    <name type="scientific">Dryococelus australis</name>
    <dbReference type="NCBI Taxonomy" id="614101"/>
    <lineage>
        <taxon>Eukaryota</taxon>
        <taxon>Metazoa</taxon>
        <taxon>Ecdysozoa</taxon>
        <taxon>Arthropoda</taxon>
        <taxon>Hexapoda</taxon>
        <taxon>Insecta</taxon>
        <taxon>Pterygota</taxon>
        <taxon>Neoptera</taxon>
        <taxon>Polyneoptera</taxon>
        <taxon>Phasmatodea</taxon>
        <taxon>Verophasmatodea</taxon>
        <taxon>Anareolatae</taxon>
        <taxon>Phasmatidae</taxon>
        <taxon>Eurycanthinae</taxon>
        <taxon>Dryococelus</taxon>
    </lineage>
</organism>
<name>A0ABQ9HEK0_9NEOP</name>
<gene>
    <name evidence="2" type="ORF">PR048_014417</name>
</gene>
<reference evidence="2 3" key="1">
    <citation type="submission" date="2023-02" db="EMBL/GenBank/DDBJ databases">
        <title>LHISI_Scaffold_Assembly.</title>
        <authorList>
            <person name="Stuart O.P."/>
            <person name="Cleave R."/>
            <person name="Magrath M.J.L."/>
            <person name="Mikheyev A.S."/>
        </authorList>
    </citation>
    <scope>NUCLEOTIDE SEQUENCE [LARGE SCALE GENOMIC DNA]</scope>
    <source>
        <strain evidence="2">Daus_M_001</strain>
        <tissue evidence="2">Leg muscle</tissue>
    </source>
</reference>
<comment type="caution">
    <text evidence="2">The sequence shown here is derived from an EMBL/GenBank/DDBJ whole genome shotgun (WGS) entry which is preliminary data.</text>
</comment>
<dbReference type="EMBL" id="JARBHB010000005">
    <property type="protein sequence ID" value="KAJ8882606.1"/>
    <property type="molecule type" value="Genomic_DNA"/>
</dbReference>
<evidence type="ECO:0000256" key="1">
    <source>
        <dbReference type="SAM" id="MobiDB-lite"/>
    </source>
</evidence>